<keyword evidence="3" id="KW-1185">Reference proteome</keyword>
<reference evidence="2" key="2">
    <citation type="submission" date="2020-09" db="EMBL/GenBank/DDBJ databases">
        <authorList>
            <person name="Sun Q."/>
            <person name="Zhou Y."/>
        </authorList>
    </citation>
    <scope>NUCLEOTIDE SEQUENCE</scope>
    <source>
        <strain evidence="2">CGMCC 1.15371</strain>
    </source>
</reference>
<evidence type="ECO:0000313" key="3">
    <source>
        <dbReference type="Proteomes" id="UP000628775"/>
    </source>
</evidence>
<organism evidence="2 3">
    <name type="scientific">Pullulanibacillus camelliae</name>
    <dbReference type="NCBI Taxonomy" id="1707096"/>
    <lineage>
        <taxon>Bacteria</taxon>
        <taxon>Bacillati</taxon>
        <taxon>Bacillota</taxon>
        <taxon>Bacilli</taxon>
        <taxon>Bacillales</taxon>
        <taxon>Sporolactobacillaceae</taxon>
        <taxon>Pullulanibacillus</taxon>
    </lineage>
</organism>
<dbReference type="AlphaFoldDB" id="A0A8J2VKI6"/>
<feature type="signal peptide" evidence="1">
    <location>
        <begin position="1"/>
        <end position="19"/>
    </location>
</feature>
<accession>A0A8J2VKI6</accession>
<reference evidence="2" key="1">
    <citation type="journal article" date="2014" name="Int. J. Syst. Evol. Microbiol.">
        <title>Complete genome sequence of Corynebacterium casei LMG S-19264T (=DSM 44701T), isolated from a smear-ripened cheese.</title>
        <authorList>
            <consortium name="US DOE Joint Genome Institute (JGI-PGF)"/>
            <person name="Walter F."/>
            <person name="Albersmeier A."/>
            <person name="Kalinowski J."/>
            <person name="Ruckert C."/>
        </authorList>
    </citation>
    <scope>NUCLEOTIDE SEQUENCE</scope>
    <source>
        <strain evidence="2">CGMCC 1.15371</strain>
    </source>
</reference>
<dbReference type="EMBL" id="BMIR01000003">
    <property type="protein sequence ID" value="GGE34297.1"/>
    <property type="molecule type" value="Genomic_DNA"/>
</dbReference>
<evidence type="ECO:0000313" key="2">
    <source>
        <dbReference type="EMBL" id="GGE34297.1"/>
    </source>
</evidence>
<protein>
    <submittedName>
        <fullName evidence="2">Uncharacterized protein</fullName>
    </submittedName>
</protein>
<comment type="caution">
    <text evidence="2">The sequence shown here is derived from an EMBL/GenBank/DDBJ whole genome shotgun (WGS) entry which is preliminary data.</text>
</comment>
<sequence length="49" mass="5441">MKKCLLLVLSTLFCSFSLANLNCINDNKDKPPPIGTPVFTPCLIMHNAY</sequence>
<keyword evidence="1" id="KW-0732">Signal</keyword>
<feature type="chain" id="PRO_5038403208" evidence="1">
    <location>
        <begin position="20"/>
        <end position="49"/>
    </location>
</feature>
<gene>
    <name evidence="2" type="ORF">GCM10011391_11240</name>
</gene>
<evidence type="ECO:0000256" key="1">
    <source>
        <dbReference type="SAM" id="SignalP"/>
    </source>
</evidence>
<proteinExistence type="predicted"/>
<name>A0A8J2VKI6_9BACL</name>
<dbReference type="Proteomes" id="UP000628775">
    <property type="component" value="Unassembled WGS sequence"/>
</dbReference>